<keyword evidence="6" id="KW-0238">DNA-binding</keyword>
<dbReference type="NCBIfam" id="NF040570">
    <property type="entry name" value="guided_TnpB"/>
    <property type="match status" value="1"/>
</dbReference>
<dbReference type="GO" id="GO:0006310">
    <property type="term" value="P:DNA recombination"/>
    <property type="evidence" value="ECO:0007669"/>
    <property type="project" value="UniProtKB-KW"/>
</dbReference>
<accession>A0AA43Q670</accession>
<dbReference type="Proteomes" id="UP001160519">
    <property type="component" value="Unassembled WGS sequence"/>
</dbReference>
<dbReference type="GO" id="GO:0046872">
    <property type="term" value="F:metal ion binding"/>
    <property type="evidence" value="ECO:0007669"/>
    <property type="project" value="UniProtKB-KW"/>
</dbReference>
<name>A0AA43Q670_9GAMM</name>
<keyword evidence="4" id="KW-0479">Metal-binding</keyword>
<dbReference type="EMBL" id="JAQSDF010000029">
    <property type="protein sequence ID" value="MDI1231450.1"/>
    <property type="molecule type" value="Genomic_DNA"/>
</dbReference>
<dbReference type="Pfam" id="PF07282">
    <property type="entry name" value="Cas12f1-like_TNB"/>
    <property type="match status" value="1"/>
</dbReference>
<dbReference type="Pfam" id="PF01385">
    <property type="entry name" value="OrfB_IS605"/>
    <property type="match status" value="1"/>
</dbReference>
<reference evidence="11" key="1">
    <citation type="submission" date="2023-01" db="EMBL/GenBank/DDBJ databases">
        <title>Biogeochemical cycle of methane in antarctic sediments.</title>
        <authorList>
            <person name="Roldan D.M."/>
            <person name="Menes R.J."/>
        </authorList>
    </citation>
    <scope>NUCLEOTIDE SEQUENCE [LARGE SCALE GENOMIC DNA]</scope>
    <source>
        <strain evidence="11">K-2018 MAG008</strain>
    </source>
</reference>
<gene>
    <name evidence="11" type="ORF">PSU93_09900</name>
</gene>
<evidence type="ECO:0000256" key="3">
    <source>
        <dbReference type="ARBA" id="ARBA00022578"/>
    </source>
</evidence>
<evidence type="ECO:0000259" key="8">
    <source>
        <dbReference type="Pfam" id="PF01385"/>
    </source>
</evidence>
<keyword evidence="3" id="KW-0815">Transposition</keyword>
<dbReference type="InterPro" id="IPR001959">
    <property type="entry name" value="Transposase"/>
</dbReference>
<dbReference type="PANTHER" id="PTHR30405">
    <property type="entry name" value="TRANSPOSASE"/>
    <property type="match status" value="1"/>
</dbReference>
<dbReference type="Pfam" id="PF12323">
    <property type="entry name" value="HTH_OrfB_IS605"/>
    <property type="match status" value="1"/>
</dbReference>
<feature type="domain" description="Probable transposase IS891/IS1136/IS1341" evidence="8">
    <location>
        <begin position="167"/>
        <end position="282"/>
    </location>
</feature>
<organism evidence="11 12">
    <name type="scientific">Candidatus Methylobacter titanis</name>
    <dbReference type="NCBI Taxonomy" id="3053457"/>
    <lineage>
        <taxon>Bacteria</taxon>
        <taxon>Pseudomonadati</taxon>
        <taxon>Pseudomonadota</taxon>
        <taxon>Gammaproteobacteria</taxon>
        <taxon>Methylococcales</taxon>
        <taxon>Methylococcaceae</taxon>
        <taxon>Methylobacter</taxon>
    </lineage>
</organism>
<dbReference type="InterPro" id="IPR051399">
    <property type="entry name" value="RNA-guided_DNA_endo/Transpos"/>
</dbReference>
<keyword evidence="5" id="KW-0862">Zinc</keyword>
<dbReference type="GO" id="GO:0032196">
    <property type="term" value="P:transposition"/>
    <property type="evidence" value="ECO:0007669"/>
    <property type="project" value="UniProtKB-KW"/>
</dbReference>
<evidence type="ECO:0000256" key="5">
    <source>
        <dbReference type="ARBA" id="ARBA00022833"/>
    </source>
</evidence>
<comment type="similarity">
    <text evidence="2">In the N-terminal section; belongs to the transposase 2 family.</text>
</comment>
<dbReference type="InterPro" id="IPR021027">
    <property type="entry name" value="Transposase_put_HTH"/>
</dbReference>
<comment type="caution">
    <text evidence="11">The sequence shown here is derived from an EMBL/GenBank/DDBJ whole genome shotgun (WGS) entry which is preliminary data.</text>
</comment>
<evidence type="ECO:0000256" key="7">
    <source>
        <dbReference type="ARBA" id="ARBA00023172"/>
    </source>
</evidence>
<evidence type="ECO:0000256" key="2">
    <source>
        <dbReference type="ARBA" id="ARBA00011044"/>
    </source>
</evidence>
<evidence type="ECO:0000256" key="1">
    <source>
        <dbReference type="ARBA" id="ARBA00008761"/>
    </source>
</evidence>
<evidence type="ECO:0000313" key="12">
    <source>
        <dbReference type="Proteomes" id="UP001160519"/>
    </source>
</evidence>
<feature type="domain" description="Transposase putative helix-turn-helix" evidence="10">
    <location>
        <begin position="5"/>
        <end position="47"/>
    </location>
</feature>
<keyword evidence="7" id="KW-0233">DNA recombination</keyword>
<proteinExistence type="inferred from homology"/>
<protein>
    <submittedName>
        <fullName evidence="11">Transposase</fullName>
    </submittedName>
</protein>
<dbReference type="GO" id="GO:0003677">
    <property type="term" value="F:DNA binding"/>
    <property type="evidence" value="ECO:0007669"/>
    <property type="project" value="UniProtKB-KW"/>
</dbReference>
<dbReference type="InterPro" id="IPR010095">
    <property type="entry name" value="Cas12f1-like_TNB"/>
</dbReference>
<evidence type="ECO:0000256" key="4">
    <source>
        <dbReference type="ARBA" id="ARBA00022723"/>
    </source>
</evidence>
<feature type="domain" description="Cas12f1-like TNB" evidence="9">
    <location>
        <begin position="309"/>
        <end position="375"/>
    </location>
</feature>
<evidence type="ECO:0000259" key="10">
    <source>
        <dbReference type="Pfam" id="PF12323"/>
    </source>
</evidence>
<comment type="similarity">
    <text evidence="1">In the C-terminal section; belongs to the transposase 35 family.</text>
</comment>
<evidence type="ECO:0000256" key="6">
    <source>
        <dbReference type="ARBA" id="ARBA00023125"/>
    </source>
</evidence>
<sequence>MNKTLRKAFKFQLKATPAVSRQLANFAGGSRFVWNKALALNLARLEQKAPLLWYQELNFWATLWKQSDESGFLRELPSQVIQQKLKDLEKAFKDAIDKNQPLKRIPVFKKKGQRDSFRYPQGFKIDQEKSQVFLPKIGWVSYRNSRKIVGEAKNITVSRKGKYWYISIQTEYEAELLPHQSTTIVGVDMGIKQFATLSNGTVYASLNSFKAKANKLAKLQRQLKHKKKFSNNWKKVKAKISQCHEDIGNARKDYLHKVSTEISESQAIIVIEDLRVKNMSKSAKGNSEKHGNKVAQKSGLNKSILDQGWSMFATLLEYKQNWSNGSVLRVPAHYTSQTCPSCRHVAKENRLTQAEFVCVECGFSENADLVGAINVLAKGHVLLAGKQPSDRRS</sequence>
<evidence type="ECO:0000259" key="9">
    <source>
        <dbReference type="Pfam" id="PF07282"/>
    </source>
</evidence>
<dbReference type="AlphaFoldDB" id="A0AA43Q670"/>
<dbReference type="PANTHER" id="PTHR30405:SF25">
    <property type="entry name" value="RNA-GUIDED DNA ENDONUCLEASE INSQ-RELATED"/>
    <property type="match status" value="1"/>
</dbReference>
<keyword evidence="12" id="KW-1185">Reference proteome</keyword>
<evidence type="ECO:0000313" key="11">
    <source>
        <dbReference type="EMBL" id="MDI1231450.1"/>
    </source>
</evidence>